<comment type="caution">
    <text evidence="2">The sequence shown here is derived from an EMBL/GenBank/DDBJ whole genome shotgun (WGS) entry which is preliminary data.</text>
</comment>
<evidence type="ECO:0000313" key="3">
    <source>
        <dbReference type="Proteomes" id="UP000314294"/>
    </source>
</evidence>
<name>A0A4Z2GZB2_9TELE</name>
<proteinExistence type="predicted"/>
<gene>
    <name evidence="2" type="ORF">EYF80_030791</name>
</gene>
<evidence type="ECO:0000313" key="2">
    <source>
        <dbReference type="EMBL" id="TNN58967.1"/>
    </source>
</evidence>
<feature type="signal peptide" evidence="1">
    <location>
        <begin position="1"/>
        <end position="24"/>
    </location>
</feature>
<sequence>MSTPALSSSTILVVLLRLQRECYTGKVKGSSLRVNLFPQNIQLQTKGRSPECQRRCARRCDVFPYTFAQPAMWQMCCFFFPVLEPLRNRGLGSEGPDARIYDAERCAVRWPALLTSHLTLYSWGRYTPLGAASCPPDPTGPPRPPAGRGGWASVPRRRRLDWNPAIASGPAPALSAGLGLLAAADSVGSALPAPERSAIVSDPTVLPACCHGLDHLTITGLNRYLLQLDDGLSGRHLDALLLVLLEEALLEARARLGLLCTRR</sequence>
<dbReference type="EMBL" id="SRLO01000366">
    <property type="protein sequence ID" value="TNN58967.1"/>
    <property type="molecule type" value="Genomic_DNA"/>
</dbReference>
<dbReference type="Proteomes" id="UP000314294">
    <property type="component" value="Unassembled WGS sequence"/>
</dbReference>
<protein>
    <submittedName>
        <fullName evidence="2">Uncharacterized protein</fullName>
    </submittedName>
</protein>
<keyword evidence="1" id="KW-0732">Signal</keyword>
<organism evidence="2 3">
    <name type="scientific">Liparis tanakae</name>
    <name type="common">Tanaka's snailfish</name>
    <dbReference type="NCBI Taxonomy" id="230148"/>
    <lineage>
        <taxon>Eukaryota</taxon>
        <taxon>Metazoa</taxon>
        <taxon>Chordata</taxon>
        <taxon>Craniata</taxon>
        <taxon>Vertebrata</taxon>
        <taxon>Euteleostomi</taxon>
        <taxon>Actinopterygii</taxon>
        <taxon>Neopterygii</taxon>
        <taxon>Teleostei</taxon>
        <taxon>Neoteleostei</taxon>
        <taxon>Acanthomorphata</taxon>
        <taxon>Eupercaria</taxon>
        <taxon>Perciformes</taxon>
        <taxon>Cottioidei</taxon>
        <taxon>Cottales</taxon>
        <taxon>Liparidae</taxon>
        <taxon>Liparis</taxon>
    </lineage>
</organism>
<reference evidence="2 3" key="1">
    <citation type="submission" date="2019-03" db="EMBL/GenBank/DDBJ databases">
        <title>First draft genome of Liparis tanakae, snailfish: a comprehensive survey of snailfish specific genes.</title>
        <authorList>
            <person name="Kim W."/>
            <person name="Song I."/>
            <person name="Jeong J.-H."/>
            <person name="Kim D."/>
            <person name="Kim S."/>
            <person name="Ryu S."/>
            <person name="Song J.Y."/>
            <person name="Lee S.K."/>
        </authorList>
    </citation>
    <scope>NUCLEOTIDE SEQUENCE [LARGE SCALE GENOMIC DNA]</scope>
    <source>
        <tissue evidence="2">Muscle</tissue>
    </source>
</reference>
<feature type="chain" id="PRO_5021298845" evidence="1">
    <location>
        <begin position="25"/>
        <end position="263"/>
    </location>
</feature>
<evidence type="ECO:0000256" key="1">
    <source>
        <dbReference type="SAM" id="SignalP"/>
    </source>
</evidence>
<keyword evidence="3" id="KW-1185">Reference proteome</keyword>
<dbReference type="AlphaFoldDB" id="A0A4Z2GZB2"/>
<accession>A0A4Z2GZB2</accession>